<keyword evidence="3" id="KW-1185">Reference proteome</keyword>
<keyword evidence="1" id="KW-0472">Membrane</keyword>
<dbReference type="EMBL" id="KJ019071">
    <property type="protein sequence ID" value="AIX24445.1"/>
    <property type="molecule type" value="Genomic_DNA"/>
</dbReference>
<dbReference type="Proteomes" id="UP000033010">
    <property type="component" value="Segment"/>
</dbReference>
<sequence>MTHVALKAAHFAAATLNNPYGIGALSLALIVVPIIGMDLVHKYGWQHWAPFNNEPHT</sequence>
<reference evidence="2 3" key="1">
    <citation type="submission" date="2013-12" db="EMBL/GenBank/DDBJ databases">
        <title>Ecological redundancy of diverse viral populations within a natural community.</title>
        <authorList>
            <person name="Gregory A.C."/>
            <person name="LaButti K."/>
            <person name="Copeland A."/>
            <person name="Woyke T."/>
            <person name="Sullivan M.B."/>
        </authorList>
    </citation>
    <scope>NUCLEOTIDE SEQUENCE [LARGE SCALE GENOMIC DNA]</scope>
    <source>
        <strain evidence="2">Syn7803US105</strain>
    </source>
</reference>
<evidence type="ECO:0000256" key="1">
    <source>
        <dbReference type="SAM" id="Phobius"/>
    </source>
</evidence>
<accession>A0A0E3FDD0</accession>
<dbReference type="RefSeq" id="YP_009133661.1">
    <property type="nucleotide sequence ID" value="NC_026924.1"/>
</dbReference>
<protein>
    <submittedName>
        <fullName evidence="2">Uncharacterized protein</fullName>
    </submittedName>
</protein>
<keyword evidence="1" id="KW-1133">Transmembrane helix</keyword>
<dbReference type="GeneID" id="24171731"/>
<dbReference type="OrthoDB" id="25293at10239"/>
<proteinExistence type="predicted"/>
<evidence type="ECO:0000313" key="3">
    <source>
        <dbReference type="Proteomes" id="UP000033010"/>
    </source>
</evidence>
<organism evidence="2 3">
    <name type="scientific">Synechococcus phage ACG-2014g</name>
    <dbReference type="NCBI Taxonomy" id="1493512"/>
    <lineage>
        <taxon>Viruses</taxon>
        <taxon>Duplodnaviria</taxon>
        <taxon>Heunggongvirae</taxon>
        <taxon>Uroviricota</taxon>
        <taxon>Caudoviricetes</taxon>
        <taxon>Pantevenvirales</taxon>
        <taxon>Kyanoviridae</taxon>
        <taxon>Macariavirus</taxon>
        <taxon>Macariavirus tuscon14g</taxon>
    </lineage>
</organism>
<name>A0A0E3FDD0_9CAUD</name>
<evidence type="ECO:0000313" key="2">
    <source>
        <dbReference type="EMBL" id="AIX24445.1"/>
    </source>
</evidence>
<feature type="transmembrane region" description="Helical" evidence="1">
    <location>
        <begin position="20"/>
        <end position="40"/>
    </location>
</feature>
<keyword evidence="1" id="KW-0812">Transmembrane</keyword>
<dbReference type="KEGG" id="vg:24171731"/>
<gene>
    <name evidence="2" type="ORF">Syn7803US105_101</name>
</gene>